<comment type="caution">
    <text evidence="1">The sequence shown here is derived from an EMBL/GenBank/DDBJ whole genome shotgun (WGS) entry which is preliminary data.</text>
</comment>
<reference evidence="1" key="1">
    <citation type="submission" date="2022-04" db="EMBL/GenBank/DDBJ databases">
        <title>Genome of the entomopathogenic fungus Entomophthora muscae.</title>
        <authorList>
            <person name="Elya C."/>
            <person name="Lovett B.R."/>
            <person name="Lee E."/>
            <person name="Macias A.M."/>
            <person name="Hajek A.E."/>
            <person name="De Bivort B.L."/>
            <person name="Kasson M.T."/>
            <person name="De Fine Licht H.H."/>
            <person name="Stajich J.E."/>
        </authorList>
    </citation>
    <scope>NUCLEOTIDE SEQUENCE</scope>
    <source>
        <strain evidence="1">Berkeley</strain>
    </source>
</reference>
<dbReference type="EMBL" id="QTSX02003595">
    <property type="protein sequence ID" value="KAJ9070046.1"/>
    <property type="molecule type" value="Genomic_DNA"/>
</dbReference>
<proteinExistence type="predicted"/>
<protein>
    <submittedName>
        <fullName evidence="1">Uncharacterized protein</fullName>
    </submittedName>
</protein>
<gene>
    <name evidence="1" type="ORF">DSO57_1012506</name>
</gene>
<keyword evidence="2" id="KW-1185">Reference proteome</keyword>
<organism evidence="1 2">
    <name type="scientific">Entomophthora muscae</name>
    <dbReference type="NCBI Taxonomy" id="34485"/>
    <lineage>
        <taxon>Eukaryota</taxon>
        <taxon>Fungi</taxon>
        <taxon>Fungi incertae sedis</taxon>
        <taxon>Zoopagomycota</taxon>
        <taxon>Entomophthoromycotina</taxon>
        <taxon>Entomophthoromycetes</taxon>
        <taxon>Entomophthorales</taxon>
        <taxon>Entomophthoraceae</taxon>
        <taxon>Entomophthora</taxon>
    </lineage>
</organism>
<name>A0ACC2T6E1_9FUNG</name>
<dbReference type="Proteomes" id="UP001165960">
    <property type="component" value="Unassembled WGS sequence"/>
</dbReference>
<evidence type="ECO:0000313" key="2">
    <source>
        <dbReference type="Proteomes" id="UP001165960"/>
    </source>
</evidence>
<evidence type="ECO:0000313" key="1">
    <source>
        <dbReference type="EMBL" id="KAJ9070046.1"/>
    </source>
</evidence>
<sequence length="187" mass="21496">MPNRACDQCRTRKVRCVFTSNSSCDHCIKRQQPCTRHAPLQKRGPKNDSEPLLQNHPLPLPEAELMVMDEKLINYFMIHHNPNFGGILDESKLNRIQSRKPTPSETFLFFCICAVSAVVKMLGPTDRVSHYYLSHATNLTNLPEAYRDDLYYEALILLDFVTTSIENTKLNYLPPTDERSIVTWSPV</sequence>
<accession>A0ACC2T6E1</accession>